<dbReference type="PANTHER" id="PTHR43140">
    <property type="entry name" value="TYPE-1 RESTRICTION ENZYME ECOKI SPECIFICITY PROTEIN"/>
    <property type="match status" value="1"/>
</dbReference>
<reference evidence="7" key="1">
    <citation type="submission" date="2023-07" db="EMBL/GenBank/DDBJ databases">
        <title>Genome sequencing of Purple Non-Sulfur Bacteria from various extreme environments.</title>
        <authorList>
            <person name="Mayer M."/>
        </authorList>
    </citation>
    <scope>NUCLEOTIDE SEQUENCE [LARGE SCALE GENOMIC DNA]</scope>
    <source>
        <strain evidence="7">DSM 17935</strain>
    </source>
</reference>
<comment type="caution">
    <text evidence="6">The sequence shown here is derived from an EMBL/GenBank/DDBJ whole genome shotgun (WGS) entry which is preliminary data.</text>
</comment>
<dbReference type="InterPro" id="IPR000055">
    <property type="entry name" value="Restrct_endonuc_typeI_TRD"/>
</dbReference>
<name>A0ABT3H8N6_9HYPH</name>
<feature type="coiled-coil region" evidence="4">
    <location>
        <begin position="246"/>
        <end position="277"/>
    </location>
</feature>
<evidence type="ECO:0000313" key="6">
    <source>
        <dbReference type="EMBL" id="MCW2306713.1"/>
    </source>
</evidence>
<dbReference type="Pfam" id="PF01420">
    <property type="entry name" value="Methylase_S"/>
    <property type="match status" value="1"/>
</dbReference>
<keyword evidence="4" id="KW-0175">Coiled coil</keyword>
<dbReference type="Proteomes" id="UP001209755">
    <property type="component" value="Unassembled WGS sequence"/>
</dbReference>
<dbReference type="InterPro" id="IPR044946">
    <property type="entry name" value="Restrct_endonuc_typeI_TRD_sf"/>
</dbReference>
<keyword evidence="7" id="KW-1185">Reference proteome</keyword>
<dbReference type="EMBL" id="JAOQNS010000002">
    <property type="protein sequence ID" value="MCW2306713.1"/>
    <property type="molecule type" value="Genomic_DNA"/>
</dbReference>
<dbReference type="Gene3D" id="3.90.220.20">
    <property type="entry name" value="DNA methylase specificity domains"/>
    <property type="match status" value="2"/>
</dbReference>
<keyword evidence="6" id="KW-0378">Hydrolase</keyword>
<dbReference type="EC" id="3.1.21.3" evidence="6"/>
<feature type="domain" description="Type I restriction modification DNA specificity" evidence="5">
    <location>
        <begin position="455"/>
        <end position="569"/>
    </location>
</feature>
<evidence type="ECO:0000256" key="1">
    <source>
        <dbReference type="ARBA" id="ARBA00010923"/>
    </source>
</evidence>
<dbReference type="SUPFAM" id="SSF116734">
    <property type="entry name" value="DNA methylase specificity domain"/>
    <property type="match status" value="2"/>
</dbReference>
<gene>
    <name evidence="6" type="ORF">M2319_001032</name>
</gene>
<keyword evidence="2" id="KW-0680">Restriction system</keyword>
<evidence type="ECO:0000256" key="3">
    <source>
        <dbReference type="ARBA" id="ARBA00023125"/>
    </source>
</evidence>
<evidence type="ECO:0000256" key="2">
    <source>
        <dbReference type="ARBA" id="ARBA00022747"/>
    </source>
</evidence>
<dbReference type="GO" id="GO:0009035">
    <property type="term" value="F:type I site-specific deoxyribonuclease activity"/>
    <property type="evidence" value="ECO:0007669"/>
    <property type="project" value="UniProtKB-EC"/>
</dbReference>
<dbReference type="RefSeq" id="WP_264600370.1">
    <property type="nucleotide sequence ID" value="NZ_JAOQNS010000002.1"/>
</dbReference>
<organism evidence="6 7">
    <name type="scientific">Rhodobium gokarnense</name>
    <dbReference type="NCBI Taxonomy" id="364296"/>
    <lineage>
        <taxon>Bacteria</taxon>
        <taxon>Pseudomonadati</taxon>
        <taxon>Pseudomonadota</taxon>
        <taxon>Alphaproteobacteria</taxon>
        <taxon>Hyphomicrobiales</taxon>
        <taxon>Rhodobiaceae</taxon>
        <taxon>Rhodobium</taxon>
    </lineage>
</organism>
<evidence type="ECO:0000256" key="4">
    <source>
        <dbReference type="SAM" id="Coils"/>
    </source>
</evidence>
<keyword evidence="3" id="KW-0238">DNA-binding</keyword>
<dbReference type="InterPro" id="IPR051212">
    <property type="entry name" value="Type-I_RE_S_subunit"/>
</dbReference>
<comment type="similarity">
    <text evidence="1">Belongs to the type-I restriction system S methylase family.</text>
</comment>
<sequence length="600" mass="65700">MTQLSFSAGRLLALYEKVAEAPDAVSRLRRFVLDLGVRGKLVEQDPADEPAVELLKRIAAEKVRLAKAGEIMKPKPLEPVEEPLFVVPMGWIWTRLGNIAAYIQRGKSPKYTAADGAPVISQKCVQWAGLDLTVAKQVTLDSLAKYEPIRFLRENDLLWNSTGTGTIGRVIRLFEPPDKLVCDSHVTVVRCLGVDPEYVRTWLRTDHVYGVIEERAAGSTNQVELTSQMANNQPVPLPPLAEQRRIVAKVEELMALLARLEAARDQREATRDRLTAASLARLTAMKARAEQEKGKAGLPAGSEPHDDAFPARFALDALPALTARPDQIGQLRQTILNLAVRGKLVKQDPTDEPASELLKRVAAEKARLLKAKMVLRQKAPSSDPDYAIATLPSGWKGIALGDLLNFVTSGSRGWSEYYADSGPFFIRAQNIRFGQLLLDNLAHVQPPSNSEGSRTQVAKGDVLIVITGAGVTNPAILEREIGEAYVSQHVGLARPTDPKISWWLLLCLMADHGGRFELVERAYGAGRPGLNLDNIRSLTIPLPPLAEQHRIVAKVDALMALCDRLEAALTIADTTRARLLEALLHEALAPVSTAEREAAE</sequence>
<evidence type="ECO:0000313" key="7">
    <source>
        <dbReference type="Proteomes" id="UP001209755"/>
    </source>
</evidence>
<accession>A0ABT3H8N6</accession>
<proteinExistence type="inferred from homology"/>
<protein>
    <submittedName>
        <fullName evidence="6">Type I restriction enzyme S subunit</fullName>
        <ecNumber evidence="6">3.1.21.3</ecNumber>
    </submittedName>
</protein>
<dbReference type="PANTHER" id="PTHR43140:SF1">
    <property type="entry name" value="TYPE I RESTRICTION ENZYME ECOKI SPECIFICITY SUBUNIT"/>
    <property type="match status" value="1"/>
</dbReference>
<evidence type="ECO:0000259" key="5">
    <source>
        <dbReference type="Pfam" id="PF01420"/>
    </source>
</evidence>